<dbReference type="Proteomes" id="UP000832041">
    <property type="component" value="Chromosome"/>
</dbReference>
<feature type="domain" description="Acyl-CoA dehydrogenase/oxidase C-terminal" evidence="6">
    <location>
        <begin position="230"/>
        <end position="369"/>
    </location>
</feature>
<dbReference type="Pfam" id="PF00441">
    <property type="entry name" value="Acyl-CoA_dh_1"/>
    <property type="match status" value="1"/>
</dbReference>
<dbReference type="Gene3D" id="1.20.140.10">
    <property type="entry name" value="Butyryl-CoA Dehydrogenase, subunit A, domain 3"/>
    <property type="match status" value="1"/>
</dbReference>
<feature type="domain" description="Acyl-CoA dehydrogenase/oxidase N-terminal" evidence="7">
    <location>
        <begin position="12"/>
        <end position="100"/>
    </location>
</feature>
<dbReference type="SUPFAM" id="SSF56645">
    <property type="entry name" value="Acyl-CoA dehydrogenase NM domain-like"/>
    <property type="match status" value="1"/>
</dbReference>
<dbReference type="Pfam" id="PF02771">
    <property type="entry name" value="Acyl-CoA_dh_N"/>
    <property type="match status" value="1"/>
</dbReference>
<protein>
    <submittedName>
        <fullName evidence="8">Acyl-CoA/acyl-ACP dehydrogenase</fullName>
    </submittedName>
</protein>
<proteinExistence type="inferred from homology"/>
<name>A0ABY4L3K3_THEAE</name>
<organism evidence="8 9">
    <name type="scientific">Thermobifida alba</name>
    <name type="common">Thermomonospora alba</name>
    <dbReference type="NCBI Taxonomy" id="53522"/>
    <lineage>
        <taxon>Bacteria</taxon>
        <taxon>Bacillati</taxon>
        <taxon>Actinomycetota</taxon>
        <taxon>Actinomycetes</taxon>
        <taxon>Streptosporangiales</taxon>
        <taxon>Nocardiopsidaceae</taxon>
        <taxon>Thermobifida</taxon>
    </lineage>
</organism>
<gene>
    <name evidence="8" type="ORF">FOF52_11635</name>
</gene>
<evidence type="ECO:0000259" key="7">
    <source>
        <dbReference type="Pfam" id="PF02771"/>
    </source>
</evidence>
<dbReference type="SUPFAM" id="SSF47203">
    <property type="entry name" value="Acyl-CoA dehydrogenase C-terminal domain-like"/>
    <property type="match status" value="1"/>
</dbReference>
<dbReference type="InterPro" id="IPR037069">
    <property type="entry name" value="AcylCoA_DH/ox_N_sf"/>
</dbReference>
<evidence type="ECO:0000256" key="5">
    <source>
        <dbReference type="ARBA" id="ARBA00023002"/>
    </source>
</evidence>
<evidence type="ECO:0000313" key="8">
    <source>
        <dbReference type="EMBL" id="UPT21516.1"/>
    </source>
</evidence>
<dbReference type="EMBL" id="CP051627">
    <property type="protein sequence ID" value="UPT21516.1"/>
    <property type="molecule type" value="Genomic_DNA"/>
</dbReference>
<dbReference type="InterPro" id="IPR013786">
    <property type="entry name" value="AcylCoA_DH/ox_N"/>
</dbReference>
<evidence type="ECO:0000256" key="4">
    <source>
        <dbReference type="ARBA" id="ARBA00022827"/>
    </source>
</evidence>
<dbReference type="InterPro" id="IPR036250">
    <property type="entry name" value="AcylCo_DH-like_C"/>
</dbReference>
<evidence type="ECO:0000259" key="6">
    <source>
        <dbReference type="Pfam" id="PF00441"/>
    </source>
</evidence>
<dbReference type="InterPro" id="IPR009100">
    <property type="entry name" value="AcylCoA_DH/oxidase_NM_dom_sf"/>
</dbReference>
<comment type="cofactor">
    <cofactor evidence="1">
        <name>FAD</name>
        <dbReference type="ChEBI" id="CHEBI:57692"/>
    </cofactor>
</comment>
<dbReference type="Gene3D" id="1.10.540.10">
    <property type="entry name" value="Acyl-CoA dehydrogenase/oxidase, N-terminal domain"/>
    <property type="match status" value="1"/>
</dbReference>
<dbReference type="PANTHER" id="PTHR43884">
    <property type="entry name" value="ACYL-COA DEHYDROGENASE"/>
    <property type="match status" value="1"/>
</dbReference>
<comment type="similarity">
    <text evidence="2">Belongs to the acyl-CoA dehydrogenase family.</text>
</comment>
<evidence type="ECO:0000256" key="1">
    <source>
        <dbReference type="ARBA" id="ARBA00001974"/>
    </source>
</evidence>
<reference evidence="8 9" key="1">
    <citation type="submission" date="2020-04" db="EMBL/GenBank/DDBJ databases">
        <title>Thermobifida alba genome sequencing and assembly.</title>
        <authorList>
            <person name="Luzics S."/>
            <person name="Horvath B."/>
            <person name="Nagy I."/>
            <person name="Toth A."/>
            <person name="Nagy I."/>
            <person name="Kukolya J."/>
        </authorList>
    </citation>
    <scope>NUCLEOTIDE SEQUENCE [LARGE SCALE GENOMIC DNA]</scope>
    <source>
        <strain evidence="8 9">DSM 43795</strain>
    </source>
</reference>
<sequence>MSESELNLLYSDVEQELRTSVRELLADRCPWQSVLDRVSHHSAPAGTTDLELWRELAAVGVAGLSVPEELGGAGATPRESSVVAEELGRSVAPVPFLGSAVLATSALTALDADGEVRALLAGLVAGERVATLAVPLPTTPGSAFPALVRAGEHGLSGTVSGVVDALNADVLVVPAVSADGPGLYLVAAGQAALTPLVSLDQTRPLAEVRLDGAPAVAVASGRRAADALEAALVAGAALLAAEQLGTAEWALHTTVDYLKERVQFGRPVGSFQAPKHRLADLWVLISQARAVVRNAASALAAGAPDAPLAAALAQAFVSEVAVRAAEEAVQLHGGIGFTWEHPAHLYLKRAKSSAIALGTADRHRARIAELVDLPPAP</sequence>
<evidence type="ECO:0000256" key="3">
    <source>
        <dbReference type="ARBA" id="ARBA00022630"/>
    </source>
</evidence>
<evidence type="ECO:0000313" key="9">
    <source>
        <dbReference type="Proteomes" id="UP000832041"/>
    </source>
</evidence>
<keyword evidence="5" id="KW-0560">Oxidoreductase</keyword>
<keyword evidence="4" id="KW-0274">FAD</keyword>
<dbReference type="InterPro" id="IPR009075">
    <property type="entry name" value="AcylCo_DH/oxidase_C"/>
</dbReference>
<keyword evidence="3" id="KW-0285">Flavoprotein</keyword>
<accession>A0ABY4L3K3</accession>
<dbReference type="PANTHER" id="PTHR43884:SF20">
    <property type="entry name" value="ACYL-COA DEHYDROGENASE FADE28"/>
    <property type="match status" value="1"/>
</dbReference>
<keyword evidence="9" id="KW-1185">Reference proteome</keyword>
<dbReference type="RefSeq" id="WP_248590000.1">
    <property type="nucleotide sequence ID" value="NZ_BAABEB010000002.1"/>
</dbReference>
<evidence type="ECO:0000256" key="2">
    <source>
        <dbReference type="ARBA" id="ARBA00009347"/>
    </source>
</evidence>